<keyword evidence="2" id="KW-1185">Reference proteome</keyword>
<gene>
    <name evidence="1" type="ORF">DPMN_012539</name>
</gene>
<dbReference type="Proteomes" id="UP000828390">
    <property type="component" value="Unassembled WGS sequence"/>
</dbReference>
<protein>
    <submittedName>
        <fullName evidence="1">Uncharacterized protein</fullName>
    </submittedName>
</protein>
<dbReference type="EMBL" id="JAIWYP010000001">
    <property type="protein sequence ID" value="KAH3888503.1"/>
    <property type="molecule type" value="Genomic_DNA"/>
</dbReference>
<dbReference type="AlphaFoldDB" id="A0A9D4N602"/>
<reference evidence="1" key="1">
    <citation type="journal article" date="2019" name="bioRxiv">
        <title>The Genome of the Zebra Mussel, Dreissena polymorpha: A Resource for Invasive Species Research.</title>
        <authorList>
            <person name="McCartney M.A."/>
            <person name="Auch B."/>
            <person name="Kono T."/>
            <person name="Mallez S."/>
            <person name="Zhang Y."/>
            <person name="Obille A."/>
            <person name="Becker A."/>
            <person name="Abrahante J.E."/>
            <person name="Garbe J."/>
            <person name="Badalamenti J.P."/>
            <person name="Herman A."/>
            <person name="Mangelson H."/>
            <person name="Liachko I."/>
            <person name="Sullivan S."/>
            <person name="Sone E.D."/>
            <person name="Koren S."/>
            <person name="Silverstein K.A.T."/>
            <person name="Beckman K.B."/>
            <person name="Gohl D.M."/>
        </authorList>
    </citation>
    <scope>NUCLEOTIDE SEQUENCE</scope>
    <source>
        <strain evidence="1">Duluth1</strain>
        <tissue evidence="1">Whole animal</tissue>
    </source>
</reference>
<evidence type="ECO:0000313" key="2">
    <source>
        <dbReference type="Proteomes" id="UP000828390"/>
    </source>
</evidence>
<proteinExistence type="predicted"/>
<evidence type="ECO:0000313" key="1">
    <source>
        <dbReference type="EMBL" id="KAH3888503.1"/>
    </source>
</evidence>
<organism evidence="1 2">
    <name type="scientific">Dreissena polymorpha</name>
    <name type="common">Zebra mussel</name>
    <name type="synonym">Mytilus polymorpha</name>
    <dbReference type="NCBI Taxonomy" id="45954"/>
    <lineage>
        <taxon>Eukaryota</taxon>
        <taxon>Metazoa</taxon>
        <taxon>Spiralia</taxon>
        <taxon>Lophotrochozoa</taxon>
        <taxon>Mollusca</taxon>
        <taxon>Bivalvia</taxon>
        <taxon>Autobranchia</taxon>
        <taxon>Heteroconchia</taxon>
        <taxon>Euheterodonta</taxon>
        <taxon>Imparidentia</taxon>
        <taxon>Neoheterodontei</taxon>
        <taxon>Myida</taxon>
        <taxon>Dreissenoidea</taxon>
        <taxon>Dreissenidae</taxon>
        <taxon>Dreissena</taxon>
    </lineage>
</organism>
<sequence>MARKRRNIYKFPTPYLSKQLMSVDRVDVVWDTYTPISLKVHTRHSRGTGDKIRVNGSTRIPANWKSFLKVDENKTTLNEFLATQISLLKTPPGKVVLTTFRENVLVANTSTEQVEPDISYIQPCNHEEADSRMILHTVDAY</sequence>
<reference evidence="1" key="2">
    <citation type="submission" date="2020-11" db="EMBL/GenBank/DDBJ databases">
        <authorList>
            <person name="McCartney M.A."/>
            <person name="Auch B."/>
            <person name="Kono T."/>
            <person name="Mallez S."/>
            <person name="Becker A."/>
            <person name="Gohl D.M."/>
            <person name="Silverstein K.A.T."/>
            <person name="Koren S."/>
            <person name="Bechman K.B."/>
            <person name="Herman A."/>
            <person name="Abrahante J.E."/>
            <person name="Garbe J."/>
        </authorList>
    </citation>
    <scope>NUCLEOTIDE SEQUENCE</scope>
    <source>
        <strain evidence="1">Duluth1</strain>
        <tissue evidence="1">Whole animal</tissue>
    </source>
</reference>
<name>A0A9D4N602_DREPO</name>
<comment type="caution">
    <text evidence="1">The sequence shown here is derived from an EMBL/GenBank/DDBJ whole genome shotgun (WGS) entry which is preliminary data.</text>
</comment>
<accession>A0A9D4N602</accession>